<sequence length="931" mass="102547">MRTNLLWQLVSTFFIHGAFSQSSSVKVSWLGGKPAYSSGTTFGLPWPKGRYFYNTTRFTSSDTEVQTWPTAFWADGSLKWTAHALPQSDGLLDQYVVTASSGESNTSSAQPGLVLTESSDDVTVDTGRISVSFRRAGHSFIGKIQTAAGKVVGQNGCLVLTSQTGIYGDGRGTNNSVIDRFRFQSTVDNVTVENVGPVRALVTVRGSHEAIGEDTAHVAWLPFILRFYLYANSDAIRLVHTLVYDGEASKDFITSIGVRFEVPLAGEELFDRHVRIAGVDGGLLSESVRGLSGLRVDPGSKITGAQFNGSKVPDISTWAKLNSSQLHYIPAFGDYRLAQLSPDGFTLQKRTEAGQGWIGIPGATRSEGLAYLGGPTNGGLAVGLRDFWKRYPTGIDISRATSDVGLLTTWIYSPLAQPLDLRPYHSDAGVETWAEQSAALAVTYEDWEPGFDTPYGIARTNELYIYAFDATPSQDHLATLIQHTNDPPVLFAQDPTYIKETQALGDYWAPPDYTNPAAAAIESHLDFLAKFYQGQVEDRRWYGFLDYGDFMHTYDAVRHSWRYDVGGYAWDNSELSPNLFFGNYFLRTGRKDVWRFYEAETRHASEVDTYHIGKWKGLGTRHGVQHWGDSGKQARISQPQYRKIFYYVSGGDERVGETISETLDMDRTFLYLDPNRKVRTDNYTQTANNSVGAISLGTDWSSLSASWLLEWERRGPRWHEAQTKLTHSIKGIVDLKNQFVTGYGLLSPYDGTIYPPPGDPTNDGYIFVSHLSAVFGLMEVIDELSYHFGDALPQGFEPAFLDYCYYYFATRAEQKARYGASWSDRSLAQGTSRLLAYAAARTGNVTLARRAWAEFFSTGDNGFNETTATWVSARVEGSAVVSTVEEATWLSTNNAANYGLAAIVNLALVGGAIGGVNGTVGGVRGVVGSVE</sequence>
<dbReference type="PANTHER" id="PTHR40081:SF1">
    <property type="entry name" value="TAT PATHWAY SIGNAL SEQUENCE DOMAIN PROTEIN"/>
    <property type="match status" value="1"/>
</dbReference>
<dbReference type="Pfam" id="PF21345">
    <property type="entry name" value="PcRGLX_2nd"/>
    <property type="match status" value="1"/>
</dbReference>
<dbReference type="InterPro" id="IPR048329">
    <property type="entry name" value="PcRGLX_1st"/>
</dbReference>
<proteinExistence type="predicted"/>
<gene>
    <name evidence="5" type="ORF">EJ03DRAFT_47223</name>
</gene>
<feature type="domain" description="PcRGLX/YetA-like central beta-sandwich" evidence="3">
    <location>
        <begin position="114"/>
        <end position="480"/>
    </location>
</feature>
<reference evidence="5" key="1">
    <citation type="journal article" date="2020" name="Stud. Mycol.">
        <title>101 Dothideomycetes genomes: a test case for predicting lifestyles and emergence of pathogens.</title>
        <authorList>
            <person name="Haridas S."/>
            <person name="Albert R."/>
            <person name="Binder M."/>
            <person name="Bloem J."/>
            <person name="Labutti K."/>
            <person name="Salamov A."/>
            <person name="Andreopoulos B."/>
            <person name="Baker S."/>
            <person name="Barry K."/>
            <person name="Bills G."/>
            <person name="Bluhm B."/>
            <person name="Cannon C."/>
            <person name="Castanera R."/>
            <person name="Culley D."/>
            <person name="Daum C."/>
            <person name="Ezra D."/>
            <person name="Gonzalez J."/>
            <person name="Henrissat B."/>
            <person name="Kuo A."/>
            <person name="Liang C."/>
            <person name="Lipzen A."/>
            <person name="Lutzoni F."/>
            <person name="Magnuson J."/>
            <person name="Mondo S."/>
            <person name="Nolan M."/>
            <person name="Ohm R."/>
            <person name="Pangilinan J."/>
            <person name="Park H.-J."/>
            <person name="Ramirez L."/>
            <person name="Alfaro M."/>
            <person name="Sun H."/>
            <person name="Tritt A."/>
            <person name="Yoshinaga Y."/>
            <person name="Zwiers L.-H."/>
            <person name="Turgeon B."/>
            <person name="Goodwin S."/>
            <person name="Spatafora J."/>
            <person name="Crous P."/>
            <person name="Grigoriev I."/>
        </authorList>
    </citation>
    <scope>NUCLEOTIDE SEQUENCE</scope>
    <source>
        <strain evidence="5">CBS 116005</strain>
    </source>
</reference>
<evidence type="ECO:0008006" key="7">
    <source>
        <dbReference type="Google" id="ProtNLM"/>
    </source>
</evidence>
<dbReference type="InterPro" id="IPR045793">
    <property type="entry name" value="PcRGLX/YetA-like"/>
</dbReference>
<dbReference type="AlphaFoldDB" id="A0A6G1KTL3"/>
<accession>A0A6G1KTL3</accession>
<feature type="domain" description="PcRGLX/YetA-like C-terminal alpha/alpha toroid" evidence="4">
    <location>
        <begin position="488"/>
        <end position="911"/>
    </location>
</feature>
<dbReference type="PANTHER" id="PTHR40081">
    <property type="entry name" value="CONCANAVALIN A-LIKE LECTIN/GLUCANASE"/>
    <property type="match status" value="1"/>
</dbReference>
<dbReference type="InterPro" id="IPR048331">
    <property type="entry name" value="PcRGLX/YetA_3rd"/>
</dbReference>
<keyword evidence="6" id="KW-1185">Reference proteome</keyword>
<protein>
    <recommendedName>
        <fullName evidence="7">Six-hairpin glycosidase</fullName>
    </recommendedName>
</protein>
<feature type="signal peptide" evidence="1">
    <location>
        <begin position="1"/>
        <end position="20"/>
    </location>
</feature>
<organism evidence="5 6">
    <name type="scientific">Teratosphaeria nubilosa</name>
    <dbReference type="NCBI Taxonomy" id="161662"/>
    <lineage>
        <taxon>Eukaryota</taxon>
        <taxon>Fungi</taxon>
        <taxon>Dikarya</taxon>
        <taxon>Ascomycota</taxon>
        <taxon>Pezizomycotina</taxon>
        <taxon>Dothideomycetes</taxon>
        <taxon>Dothideomycetidae</taxon>
        <taxon>Mycosphaerellales</taxon>
        <taxon>Teratosphaeriaceae</taxon>
        <taxon>Teratosphaeria</taxon>
    </lineage>
</organism>
<evidence type="ECO:0000259" key="4">
    <source>
        <dbReference type="Pfam" id="PF21346"/>
    </source>
</evidence>
<evidence type="ECO:0000259" key="3">
    <source>
        <dbReference type="Pfam" id="PF21345"/>
    </source>
</evidence>
<dbReference type="OrthoDB" id="4798501at2759"/>
<feature type="chain" id="PRO_5026260077" description="Six-hairpin glycosidase" evidence="1">
    <location>
        <begin position="21"/>
        <end position="931"/>
    </location>
</feature>
<keyword evidence="1" id="KW-0732">Signal</keyword>
<evidence type="ECO:0000313" key="5">
    <source>
        <dbReference type="EMBL" id="KAF2763971.1"/>
    </source>
</evidence>
<evidence type="ECO:0000256" key="1">
    <source>
        <dbReference type="SAM" id="SignalP"/>
    </source>
</evidence>
<name>A0A6G1KTL3_9PEZI</name>
<dbReference type="EMBL" id="ML995948">
    <property type="protein sequence ID" value="KAF2763971.1"/>
    <property type="molecule type" value="Genomic_DNA"/>
</dbReference>
<dbReference type="Proteomes" id="UP000799436">
    <property type="component" value="Unassembled WGS sequence"/>
</dbReference>
<dbReference type="Pfam" id="PF19501">
    <property type="entry name" value="PcRGLX_1st"/>
    <property type="match status" value="1"/>
</dbReference>
<dbReference type="Pfam" id="PF21346">
    <property type="entry name" value="PcRGLX_3rd"/>
    <property type="match status" value="1"/>
</dbReference>
<dbReference type="InterPro" id="IPR048330">
    <property type="entry name" value="PcRGLX/YetA_2nd"/>
</dbReference>
<evidence type="ECO:0000313" key="6">
    <source>
        <dbReference type="Proteomes" id="UP000799436"/>
    </source>
</evidence>
<feature type="domain" description="PcRGLX/YetA-like N-terminal RIFT barrel" evidence="2">
    <location>
        <begin position="24"/>
        <end position="99"/>
    </location>
</feature>
<evidence type="ECO:0000259" key="2">
    <source>
        <dbReference type="Pfam" id="PF19501"/>
    </source>
</evidence>